<protein>
    <recommendedName>
        <fullName evidence="3">Tetratricopeptide repeat protein</fullName>
    </recommendedName>
</protein>
<dbReference type="EMBL" id="PYAW01000002">
    <property type="protein sequence ID" value="PSL47352.1"/>
    <property type="molecule type" value="Genomic_DNA"/>
</dbReference>
<gene>
    <name evidence="1" type="ORF">CLV51_102198</name>
</gene>
<reference evidence="1 2" key="1">
    <citation type="submission" date="2018-03" db="EMBL/GenBank/DDBJ databases">
        <title>Genomic Encyclopedia of Archaeal and Bacterial Type Strains, Phase II (KMG-II): from individual species to whole genera.</title>
        <authorList>
            <person name="Goeker M."/>
        </authorList>
    </citation>
    <scope>NUCLEOTIDE SEQUENCE [LARGE SCALE GENOMIC DNA]</scope>
    <source>
        <strain evidence="1 2">DSM 24859</strain>
    </source>
</reference>
<dbReference type="AlphaFoldDB" id="A0A2P8HMA7"/>
<organism evidence="1 2">
    <name type="scientific">Chitinophaga niastensis</name>
    <dbReference type="NCBI Taxonomy" id="536980"/>
    <lineage>
        <taxon>Bacteria</taxon>
        <taxon>Pseudomonadati</taxon>
        <taxon>Bacteroidota</taxon>
        <taxon>Chitinophagia</taxon>
        <taxon>Chitinophagales</taxon>
        <taxon>Chitinophagaceae</taxon>
        <taxon>Chitinophaga</taxon>
    </lineage>
</organism>
<comment type="caution">
    <text evidence="1">The sequence shown here is derived from an EMBL/GenBank/DDBJ whole genome shotgun (WGS) entry which is preliminary data.</text>
</comment>
<name>A0A2P8HMA7_CHINA</name>
<sequence length="243" mass="28029">MVTINSATAQQIDVSKVRAIEHQLDDVMELTDTSILKIRLREVEEACILHPTLINKVRMGIIYHETALNLSFFSKTTYKGYAEKSFKTLSEILASADTAKELLPFIASYRASALSLVAAETKKLTLLGEAFSLFKDAAEKYADLSYLPYFLRGSVAENLPWIFFSKRKFAKQDFQTIVLKYEKDTTYANWKIMSFTYWAWAKQHQSIKYRRQALKYLDMAIRLDPDYKAGRNKAEALKLKMMQ</sequence>
<dbReference type="Proteomes" id="UP000240971">
    <property type="component" value="Unassembled WGS sequence"/>
</dbReference>
<accession>A0A2P8HMA7</accession>
<evidence type="ECO:0000313" key="2">
    <source>
        <dbReference type="Proteomes" id="UP000240971"/>
    </source>
</evidence>
<evidence type="ECO:0008006" key="3">
    <source>
        <dbReference type="Google" id="ProtNLM"/>
    </source>
</evidence>
<proteinExistence type="predicted"/>
<keyword evidence="2" id="KW-1185">Reference proteome</keyword>
<evidence type="ECO:0000313" key="1">
    <source>
        <dbReference type="EMBL" id="PSL47352.1"/>
    </source>
</evidence>